<evidence type="ECO:0000256" key="6">
    <source>
        <dbReference type="ARBA" id="ARBA00022777"/>
    </source>
</evidence>
<dbReference type="GO" id="GO:0004674">
    <property type="term" value="F:protein serine/threonine kinase activity"/>
    <property type="evidence" value="ECO:0007669"/>
    <property type="project" value="UniProtKB-KW"/>
</dbReference>
<feature type="binding site" evidence="10">
    <location>
        <position position="339"/>
    </location>
    <ligand>
        <name>ATP</name>
        <dbReference type="ChEBI" id="CHEBI:30616"/>
    </ligand>
</feature>
<evidence type="ECO:0000256" key="1">
    <source>
        <dbReference type="ARBA" id="ARBA00009903"/>
    </source>
</evidence>
<evidence type="ECO:0000256" key="10">
    <source>
        <dbReference type="PROSITE-ProRule" id="PRU10141"/>
    </source>
</evidence>
<dbReference type="FunFam" id="3.30.200.20:FF:000633">
    <property type="entry name" value="Protein kinase, putative"/>
    <property type="match status" value="1"/>
</dbReference>
<dbReference type="PROSITE" id="PS00107">
    <property type="entry name" value="PROTEIN_KINASE_ATP"/>
    <property type="match status" value="1"/>
</dbReference>
<keyword evidence="4" id="KW-0808">Transferase</keyword>
<keyword evidence="6" id="KW-0418">Kinase</keyword>
<dbReference type="SMART" id="SM00220">
    <property type="entry name" value="S_TKc"/>
    <property type="match status" value="1"/>
</dbReference>
<protein>
    <recommendedName>
        <fullName evidence="2">non-specific serine/threonine protein kinase</fullName>
        <ecNumber evidence="2">2.7.11.1</ecNumber>
    </recommendedName>
</protein>
<dbReference type="OrthoDB" id="162894at2759"/>
<dbReference type="Proteomes" id="UP000692954">
    <property type="component" value="Unassembled WGS sequence"/>
</dbReference>
<dbReference type="EC" id="2.7.11.1" evidence="2"/>
<evidence type="ECO:0000313" key="12">
    <source>
        <dbReference type="EMBL" id="CAD8047560.1"/>
    </source>
</evidence>
<dbReference type="InterPro" id="IPR008271">
    <property type="entry name" value="Ser/Thr_kinase_AS"/>
</dbReference>
<evidence type="ECO:0000256" key="7">
    <source>
        <dbReference type="ARBA" id="ARBA00022840"/>
    </source>
</evidence>
<evidence type="ECO:0000313" key="13">
    <source>
        <dbReference type="Proteomes" id="UP000692954"/>
    </source>
</evidence>
<evidence type="ECO:0000259" key="11">
    <source>
        <dbReference type="PROSITE" id="PS50011"/>
    </source>
</evidence>
<proteinExistence type="inferred from homology"/>
<dbReference type="PROSITE" id="PS00108">
    <property type="entry name" value="PROTEIN_KINASE_ST"/>
    <property type="match status" value="1"/>
</dbReference>
<dbReference type="FunFam" id="1.10.510.10:FF:000604">
    <property type="entry name" value="AGC protein kinase"/>
    <property type="match status" value="1"/>
</dbReference>
<dbReference type="GO" id="GO:0005524">
    <property type="term" value="F:ATP binding"/>
    <property type="evidence" value="ECO:0007669"/>
    <property type="project" value="UniProtKB-UniRule"/>
</dbReference>
<sequence length="732" mass="86387">MDIHNQNCKNNAEYRKKQVQLNLQVARLCEKAYIKKHQIHLKQGLKFMKEMRLRKQEGIQQSQDTRLVYQEYRVLKLLISYGEKVANQELDAKYHLITQNEIMAAQQSIEEESIQDLIEQMNKLINQRLNYCYKSKMQNFGSISFRLSKFRQDSPKETRDSNKLNSFSDYINLNFALNSNQSGPKIRSKPQTPVSIMGKLKKNGKISQFLERQKSTNSIQNTEEGEQDQLSNFQTKKKSCFAQTASSESDLDLSIENLDQQQKAYESSEQIQFEQDCFFASEKGYFSDTEIIKLDAQNRNQERNICLKDFQFIRQIGQGAYGGVFQVKRIVTGDQYALKIINCSNRPFDRLLSQLKQERNIFEILTGEYVVKAFYSFQHQSSLCFVQEFMLGGDFAKILMIEGAFDENIARHYFAEILLALEYLHNNNIVHRDLKPENILLDQNGHIKLADFGLSELGFNKMMVKRKVSQRDIMKQDLPSSPVYIIKKGASFKKSRSTNSQFEKGSEEERRRIVGTPDYIAPEIIKGISFSNKSLDYWSLGIFYLNFQLEYHHLMMNQLIRFSLIFWKERLNGQILVMIQKLKFQNMLMIYQNNYQIQIIIKDQVIIQLSKLKNIHFQNQLIGINQEVNQDQLYQEFLRIHNHSKMFKKNYKSSYKEVKENIHKQFKSYKMNQNIQKELIFQQQQMKKKFVKQNHNLIYDILILYNNTNLNIYSLYICILIGCFQLLQQQII</sequence>
<keyword evidence="7 10" id="KW-0067">ATP-binding</keyword>
<accession>A0A8S1K3W3</accession>
<dbReference type="EMBL" id="CAJJDN010000002">
    <property type="protein sequence ID" value="CAD8047560.1"/>
    <property type="molecule type" value="Genomic_DNA"/>
</dbReference>
<evidence type="ECO:0000256" key="3">
    <source>
        <dbReference type="ARBA" id="ARBA00022527"/>
    </source>
</evidence>
<keyword evidence="3" id="KW-0723">Serine/threonine-protein kinase</keyword>
<evidence type="ECO:0000256" key="9">
    <source>
        <dbReference type="ARBA" id="ARBA00048679"/>
    </source>
</evidence>
<evidence type="ECO:0000256" key="4">
    <source>
        <dbReference type="ARBA" id="ARBA00022679"/>
    </source>
</evidence>
<organism evidence="12 13">
    <name type="scientific">Paramecium sonneborni</name>
    <dbReference type="NCBI Taxonomy" id="65129"/>
    <lineage>
        <taxon>Eukaryota</taxon>
        <taxon>Sar</taxon>
        <taxon>Alveolata</taxon>
        <taxon>Ciliophora</taxon>
        <taxon>Intramacronucleata</taxon>
        <taxon>Oligohymenophorea</taxon>
        <taxon>Peniculida</taxon>
        <taxon>Parameciidae</taxon>
        <taxon>Paramecium</taxon>
    </lineage>
</organism>
<gene>
    <name evidence="12" type="ORF">PSON_ATCC_30995.1.T0020463</name>
</gene>
<dbReference type="PROSITE" id="PS50011">
    <property type="entry name" value="PROTEIN_KINASE_DOM"/>
    <property type="match status" value="1"/>
</dbReference>
<comment type="similarity">
    <text evidence="1">Belongs to the protein kinase superfamily. AGC Ser/Thr protein kinase family.</text>
</comment>
<evidence type="ECO:0000256" key="5">
    <source>
        <dbReference type="ARBA" id="ARBA00022741"/>
    </source>
</evidence>
<dbReference type="InterPro" id="IPR000719">
    <property type="entry name" value="Prot_kinase_dom"/>
</dbReference>
<dbReference type="InterPro" id="IPR017441">
    <property type="entry name" value="Protein_kinase_ATP_BS"/>
</dbReference>
<dbReference type="GO" id="GO:0035556">
    <property type="term" value="P:intracellular signal transduction"/>
    <property type="evidence" value="ECO:0007669"/>
    <property type="project" value="TreeGrafter"/>
</dbReference>
<comment type="catalytic activity">
    <reaction evidence="8">
        <text>L-threonyl-[protein] + ATP = O-phospho-L-threonyl-[protein] + ADP + H(+)</text>
        <dbReference type="Rhea" id="RHEA:46608"/>
        <dbReference type="Rhea" id="RHEA-COMP:11060"/>
        <dbReference type="Rhea" id="RHEA-COMP:11605"/>
        <dbReference type="ChEBI" id="CHEBI:15378"/>
        <dbReference type="ChEBI" id="CHEBI:30013"/>
        <dbReference type="ChEBI" id="CHEBI:30616"/>
        <dbReference type="ChEBI" id="CHEBI:61977"/>
        <dbReference type="ChEBI" id="CHEBI:456216"/>
        <dbReference type="EC" id="2.7.11.1"/>
    </reaction>
</comment>
<feature type="domain" description="Protein kinase" evidence="11">
    <location>
        <begin position="310"/>
        <end position="666"/>
    </location>
</feature>
<dbReference type="PANTHER" id="PTHR24356:SF1">
    <property type="entry name" value="SERINE_THREONINE-PROTEIN KINASE GREATWALL"/>
    <property type="match status" value="1"/>
</dbReference>
<dbReference type="Pfam" id="PF00069">
    <property type="entry name" value="Pkinase"/>
    <property type="match status" value="1"/>
</dbReference>
<keyword evidence="5 10" id="KW-0547">Nucleotide-binding</keyword>
<dbReference type="InterPro" id="IPR050236">
    <property type="entry name" value="Ser_Thr_kinase_AGC"/>
</dbReference>
<comment type="caution">
    <text evidence="12">The sequence shown here is derived from an EMBL/GenBank/DDBJ whole genome shotgun (WGS) entry which is preliminary data.</text>
</comment>
<evidence type="ECO:0000256" key="8">
    <source>
        <dbReference type="ARBA" id="ARBA00047899"/>
    </source>
</evidence>
<comment type="catalytic activity">
    <reaction evidence="9">
        <text>L-seryl-[protein] + ATP = O-phospho-L-seryl-[protein] + ADP + H(+)</text>
        <dbReference type="Rhea" id="RHEA:17989"/>
        <dbReference type="Rhea" id="RHEA-COMP:9863"/>
        <dbReference type="Rhea" id="RHEA-COMP:11604"/>
        <dbReference type="ChEBI" id="CHEBI:15378"/>
        <dbReference type="ChEBI" id="CHEBI:29999"/>
        <dbReference type="ChEBI" id="CHEBI:30616"/>
        <dbReference type="ChEBI" id="CHEBI:83421"/>
        <dbReference type="ChEBI" id="CHEBI:456216"/>
        <dbReference type="EC" id="2.7.11.1"/>
    </reaction>
</comment>
<reference evidence="12" key="1">
    <citation type="submission" date="2021-01" db="EMBL/GenBank/DDBJ databases">
        <authorList>
            <consortium name="Genoscope - CEA"/>
            <person name="William W."/>
        </authorList>
    </citation>
    <scope>NUCLEOTIDE SEQUENCE</scope>
</reference>
<keyword evidence="13" id="KW-1185">Reference proteome</keyword>
<name>A0A8S1K3W3_9CILI</name>
<dbReference type="AlphaFoldDB" id="A0A8S1K3W3"/>
<evidence type="ECO:0000256" key="2">
    <source>
        <dbReference type="ARBA" id="ARBA00012513"/>
    </source>
</evidence>
<dbReference type="PANTHER" id="PTHR24356">
    <property type="entry name" value="SERINE/THREONINE-PROTEIN KINASE"/>
    <property type="match status" value="1"/>
</dbReference>